<organism evidence="1 2">
    <name type="scientific">Streptomyces mutabilis</name>
    <dbReference type="NCBI Taxonomy" id="67332"/>
    <lineage>
        <taxon>Bacteria</taxon>
        <taxon>Bacillati</taxon>
        <taxon>Actinomycetota</taxon>
        <taxon>Actinomycetes</taxon>
        <taxon>Kitasatosporales</taxon>
        <taxon>Streptomycetaceae</taxon>
        <taxon>Streptomyces</taxon>
    </lineage>
</organism>
<comment type="caution">
    <text evidence="1">The sequence shown here is derived from an EMBL/GenBank/DDBJ whole genome shotgun (WGS) entry which is preliminary data.</text>
</comment>
<name>A0A086MR13_9ACTN</name>
<dbReference type="AlphaFoldDB" id="A0A086MR13"/>
<gene>
    <name evidence="1" type="ORF">FM21_34040</name>
</gene>
<dbReference type="Proteomes" id="UP000029095">
    <property type="component" value="Unassembled WGS sequence"/>
</dbReference>
<evidence type="ECO:0000313" key="2">
    <source>
        <dbReference type="Proteomes" id="UP000029095"/>
    </source>
</evidence>
<dbReference type="EMBL" id="JNFQ01000007">
    <property type="protein sequence ID" value="KFG71331.1"/>
    <property type="molecule type" value="Genomic_DNA"/>
</dbReference>
<sequence>MITNVESLAPARVVGEILVAAIHNIAEQNIDGHDLTAAKNRLDGNLSAIVRSANTYAESVKAGKTDEEAKRDAAIAVVHNYRLEHNL</sequence>
<keyword evidence="2" id="KW-1185">Reference proteome</keyword>
<protein>
    <submittedName>
        <fullName evidence="1">Uncharacterized protein</fullName>
    </submittedName>
</protein>
<reference evidence="1 2" key="1">
    <citation type="submission" date="2014-05" db="EMBL/GenBank/DDBJ databases">
        <title>Complete genome sequence of the Streptomyces mutabilis TRM45540.</title>
        <authorList>
            <person name="Luo X."/>
            <person name="Zhang L."/>
        </authorList>
    </citation>
    <scope>NUCLEOTIDE SEQUENCE [LARGE SCALE GENOMIC DNA]</scope>
    <source>
        <strain evidence="1 2">TRM45540</strain>
    </source>
</reference>
<dbReference type="RefSeq" id="WP_043385634.1">
    <property type="nucleotide sequence ID" value="NZ_KN039950.1"/>
</dbReference>
<dbReference type="HOGENOM" id="CLU_2482007_0_0_11"/>
<proteinExistence type="predicted"/>
<accession>A0A086MR13</accession>
<evidence type="ECO:0000313" key="1">
    <source>
        <dbReference type="EMBL" id="KFG71331.1"/>
    </source>
</evidence>